<dbReference type="AlphaFoldDB" id="A0AAF0D1W9"/>
<evidence type="ECO:0000256" key="2">
    <source>
        <dbReference type="ARBA" id="ARBA00022692"/>
    </source>
</evidence>
<feature type="transmembrane region" description="Helical" evidence="5">
    <location>
        <begin position="7"/>
        <end position="29"/>
    </location>
</feature>
<keyword evidence="2 5" id="KW-0812">Transmembrane</keyword>
<feature type="transmembrane region" description="Helical" evidence="5">
    <location>
        <begin position="89"/>
        <end position="107"/>
    </location>
</feature>
<sequence length="265" mass="29853">MKNKHKLINYSIILLIILIPLTCILLFLSPAEIQQSLMLRTGELNPLTYLSSIFIHLNQIHLAGNLTSFLIISILLYIINWKTKTEKKFLTLMILTIFITPFTYNLLFNIITSLTTHETIISCGLSTAVAGLIGLTIPSLRLFLTTPIQSKSAQTYFTASLILLTISIITVSRLLETFYLSIFIITLAGSLLLLLKIREPIKILIKRDFYMKLRLLVTILTLIIYYTLVLLLFPANIVTLEGNIVDIIAHLAGLFSGIAIGHYFL</sequence>
<feature type="transmembrane region" description="Helical" evidence="5">
    <location>
        <begin position="247"/>
        <end position="264"/>
    </location>
</feature>
<dbReference type="EMBL" id="CP091871">
    <property type="protein sequence ID" value="WEU40141.1"/>
    <property type="molecule type" value="Genomic_DNA"/>
</dbReference>
<reference evidence="6" key="1">
    <citation type="journal article" date="2017" name="Nature">
        <title>Asgard archaea illuminate the origin of eukaryotic cellular complexity.</title>
        <authorList>
            <person name="Zaremba-Niedzwiedzka K."/>
            <person name="Caceres E.F."/>
            <person name="Saw J.H."/>
            <person name="Backstrom D."/>
            <person name="Juzokaite L."/>
            <person name="Vancaester E."/>
            <person name="Seitz K.W."/>
            <person name="Anantharaman K."/>
            <person name="Starnawski P."/>
            <person name="Kjeldsen K.U."/>
            <person name="Scott M.B."/>
            <person name="Nunoura T."/>
            <person name="Banfield J.F."/>
            <person name="Schramm A."/>
            <person name="Baker B.J."/>
            <person name="Spang A."/>
            <person name="Ettema T.J.G."/>
        </authorList>
    </citation>
    <scope>NUCLEOTIDE SEQUENCE</scope>
    <source>
        <strain evidence="6">LCB_4</strain>
    </source>
</reference>
<name>A0AAF0D1W9_ODILC</name>
<evidence type="ECO:0000313" key="7">
    <source>
        <dbReference type="Proteomes" id="UP000186851"/>
    </source>
</evidence>
<dbReference type="InterPro" id="IPR035952">
    <property type="entry name" value="Rhomboid-like_sf"/>
</dbReference>
<dbReference type="GO" id="GO:0016020">
    <property type="term" value="C:membrane"/>
    <property type="evidence" value="ECO:0007669"/>
    <property type="project" value="UniProtKB-SubCell"/>
</dbReference>
<keyword evidence="4 5" id="KW-0472">Membrane</keyword>
<feature type="transmembrane region" description="Helical" evidence="5">
    <location>
        <begin position="178"/>
        <end position="195"/>
    </location>
</feature>
<gene>
    <name evidence="6" type="ORF">OdinLCB4_006630</name>
</gene>
<accession>A0AAF0D1W9</accession>
<feature type="transmembrane region" description="Helical" evidence="5">
    <location>
        <begin position="156"/>
        <end position="172"/>
    </location>
</feature>
<reference evidence="6" key="2">
    <citation type="journal article" date="2022" name="Nat. Microbiol.">
        <title>A closed Candidatus Odinarchaeum chromosome exposes Asgard archaeal viruses.</title>
        <authorList>
            <person name="Tamarit D."/>
            <person name="Caceres E.F."/>
            <person name="Krupovic M."/>
            <person name="Nijland R."/>
            <person name="Eme L."/>
            <person name="Robinson N.P."/>
            <person name="Ettema T.J.G."/>
        </authorList>
    </citation>
    <scope>NUCLEOTIDE SEQUENCE</scope>
    <source>
        <strain evidence="6">LCB_4</strain>
    </source>
</reference>
<evidence type="ECO:0008006" key="8">
    <source>
        <dbReference type="Google" id="ProtNLM"/>
    </source>
</evidence>
<proteinExistence type="predicted"/>
<feature type="transmembrane region" description="Helical" evidence="5">
    <location>
        <begin position="215"/>
        <end position="235"/>
    </location>
</feature>
<keyword evidence="3 5" id="KW-1133">Transmembrane helix</keyword>
<feature type="transmembrane region" description="Helical" evidence="5">
    <location>
        <begin position="49"/>
        <end position="77"/>
    </location>
</feature>
<evidence type="ECO:0000256" key="1">
    <source>
        <dbReference type="ARBA" id="ARBA00004141"/>
    </source>
</evidence>
<dbReference type="KEGG" id="oyw:OdinLCB4_006630"/>
<organism evidence="6 7">
    <name type="scientific">Odinarchaeota yellowstonii (strain LCB_4)</name>
    <dbReference type="NCBI Taxonomy" id="1841599"/>
    <lineage>
        <taxon>Archaea</taxon>
        <taxon>Promethearchaeati</taxon>
        <taxon>Candidatus Odinarchaeota</taxon>
        <taxon>Candidatus Odinarchaeia</taxon>
        <taxon>Candidatus Odinarchaeales</taxon>
        <taxon>Candidatus Odinarchaeaceae</taxon>
        <taxon>Candidatus Odinarchaeum</taxon>
    </lineage>
</organism>
<evidence type="ECO:0000256" key="3">
    <source>
        <dbReference type="ARBA" id="ARBA00022989"/>
    </source>
</evidence>
<evidence type="ECO:0000256" key="4">
    <source>
        <dbReference type="ARBA" id="ARBA00023136"/>
    </source>
</evidence>
<dbReference type="SUPFAM" id="SSF144091">
    <property type="entry name" value="Rhomboid-like"/>
    <property type="match status" value="1"/>
</dbReference>
<dbReference type="Proteomes" id="UP000186851">
    <property type="component" value="Chromosome"/>
</dbReference>
<comment type="subcellular location">
    <subcellularLocation>
        <location evidence="1">Membrane</location>
        <topology evidence="1">Multi-pass membrane protein</topology>
    </subcellularLocation>
</comment>
<evidence type="ECO:0000256" key="5">
    <source>
        <dbReference type="SAM" id="Phobius"/>
    </source>
</evidence>
<feature type="transmembrane region" description="Helical" evidence="5">
    <location>
        <begin position="119"/>
        <end position="144"/>
    </location>
</feature>
<protein>
    <recommendedName>
        <fullName evidence="8">Peptidase S54 rhomboid domain-containing protein</fullName>
    </recommendedName>
</protein>
<dbReference type="Gene3D" id="1.20.1540.10">
    <property type="entry name" value="Rhomboid-like"/>
    <property type="match status" value="1"/>
</dbReference>
<evidence type="ECO:0000313" key="6">
    <source>
        <dbReference type="EMBL" id="WEU40141.1"/>
    </source>
</evidence>